<keyword evidence="1" id="KW-0489">Methyltransferase</keyword>
<evidence type="ECO:0000313" key="2">
    <source>
        <dbReference type="Proteomes" id="UP000239203"/>
    </source>
</evidence>
<name>A0A2S6GRP1_9PSEU</name>
<dbReference type="InterPro" id="IPR029063">
    <property type="entry name" value="SAM-dependent_MTases_sf"/>
</dbReference>
<dbReference type="Proteomes" id="UP000239203">
    <property type="component" value="Unassembled WGS sequence"/>
</dbReference>
<evidence type="ECO:0000313" key="1">
    <source>
        <dbReference type="EMBL" id="PPK67866.1"/>
    </source>
</evidence>
<dbReference type="EMBL" id="PTIX01000006">
    <property type="protein sequence ID" value="PPK67866.1"/>
    <property type="molecule type" value="Genomic_DNA"/>
</dbReference>
<protein>
    <submittedName>
        <fullName evidence="1">D12 class N6 adenine-specific DNA methyltransferase</fullName>
    </submittedName>
</protein>
<dbReference type="SUPFAM" id="SSF53335">
    <property type="entry name" value="S-adenosyl-L-methionine-dependent methyltransferases"/>
    <property type="match status" value="1"/>
</dbReference>
<sequence length="130" mass="14949">MDLTYIDPPYNQHPYGSNYFMLNLLVDYKRPAVVSPVSGIPVDWNRSEYNVRKRSLGLLVNLLDRLPSRFILLSFNAEGYIGIEDLKLVLAARGSVDEIVIPYNTFRGGRNLRQRAIHVNEHLFLVDRMG</sequence>
<reference evidence="1 2" key="1">
    <citation type="submission" date="2018-02" db="EMBL/GenBank/DDBJ databases">
        <title>Genomic Encyclopedia of Archaeal and Bacterial Type Strains, Phase II (KMG-II): from individual species to whole genera.</title>
        <authorList>
            <person name="Goeker M."/>
        </authorList>
    </citation>
    <scope>NUCLEOTIDE SEQUENCE [LARGE SCALE GENOMIC DNA]</scope>
    <source>
        <strain evidence="1 2">YU 961-1</strain>
    </source>
</reference>
<keyword evidence="1" id="KW-0808">Transferase</keyword>
<organism evidence="1 2">
    <name type="scientific">Actinokineospora auranticolor</name>
    <dbReference type="NCBI Taxonomy" id="155976"/>
    <lineage>
        <taxon>Bacteria</taxon>
        <taxon>Bacillati</taxon>
        <taxon>Actinomycetota</taxon>
        <taxon>Actinomycetes</taxon>
        <taxon>Pseudonocardiales</taxon>
        <taxon>Pseudonocardiaceae</taxon>
        <taxon>Actinokineospora</taxon>
    </lineage>
</organism>
<dbReference type="GO" id="GO:0008168">
    <property type="term" value="F:methyltransferase activity"/>
    <property type="evidence" value="ECO:0007669"/>
    <property type="project" value="UniProtKB-KW"/>
</dbReference>
<proteinExistence type="predicted"/>
<keyword evidence="2" id="KW-1185">Reference proteome</keyword>
<gene>
    <name evidence="1" type="ORF">CLV40_10696</name>
</gene>
<dbReference type="AlphaFoldDB" id="A0A2S6GRP1"/>
<comment type="caution">
    <text evidence="1">The sequence shown here is derived from an EMBL/GenBank/DDBJ whole genome shotgun (WGS) entry which is preliminary data.</text>
</comment>
<accession>A0A2S6GRP1</accession>
<dbReference type="GO" id="GO:0032259">
    <property type="term" value="P:methylation"/>
    <property type="evidence" value="ECO:0007669"/>
    <property type="project" value="UniProtKB-KW"/>
</dbReference>